<dbReference type="GO" id="GO:0009916">
    <property type="term" value="F:alternative oxidase activity"/>
    <property type="evidence" value="ECO:0007669"/>
    <property type="project" value="InterPro"/>
</dbReference>
<evidence type="ECO:0000256" key="12">
    <source>
        <dbReference type="ARBA" id="ARBA00023002"/>
    </source>
</evidence>
<sequence>MIRPIFRRQAVGVLKARRFPPSTVQAVLTFSSTTDTKSQPGSDPNEAKKNTRPDPTGATDEPAYKAHFLESKNIHPLHPTNERGEPMWENPFKHPVYNLDEIANVQQTHHPVNTMSERAAYFAIKTLRVGFDQVSGYRGPGGGMTEKDWLNRCLFLESIAGVPGMVGGMLRHLRSLRLMKRDYGWIHTLLEEAENERMHLLIFLNLKQPGWFLRTMVLGAQGVFFNGFFLTYLVSPKTCHRFVGYLEEEAIKTYTYLLKDVEDGHLNSWKEMNAPLIAQTYYKLPEDASMYDMIKCIRADECNHRDVNHEFANLDPRKDVSPFIQKHQ</sequence>
<accession>A0A8T1W2I7</accession>
<proteinExistence type="inferred from homology"/>
<feature type="region of interest" description="Disordered" evidence="17">
    <location>
        <begin position="30"/>
        <end position="61"/>
    </location>
</feature>
<evidence type="ECO:0000256" key="16">
    <source>
        <dbReference type="ARBA" id="ARBA00025285"/>
    </source>
</evidence>
<evidence type="ECO:0000256" key="15">
    <source>
        <dbReference type="ARBA" id="ARBA00023136"/>
    </source>
</evidence>
<comment type="subcellular location">
    <subcellularLocation>
        <location evidence="2">Mitochondrion inner membrane</location>
    </subcellularLocation>
</comment>
<keyword evidence="15 18" id="KW-0472">Membrane</keyword>
<keyword evidence="8" id="KW-0999">Mitochondrion inner membrane</keyword>
<dbReference type="PIRSF" id="PIRSF005229">
    <property type="entry name" value="AOX"/>
    <property type="match status" value="1"/>
</dbReference>
<dbReference type="PANTHER" id="PTHR31803">
    <property type="entry name" value="ALTERNATIVE OXIDASE"/>
    <property type="match status" value="1"/>
</dbReference>
<keyword evidence="10" id="KW-0249">Electron transport</keyword>
<dbReference type="GO" id="GO:0010230">
    <property type="term" value="P:alternative respiration"/>
    <property type="evidence" value="ECO:0007669"/>
    <property type="project" value="TreeGrafter"/>
</dbReference>
<keyword evidence="14" id="KW-0496">Mitochondrion</keyword>
<reference evidence="19" key="1">
    <citation type="submission" date="2021-02" db="EMBL/GenBank/DDBJ databases">
        <authorList>
            <person name="Palmer J.M."/>
        </authorList>
    </citation>
    <scope>NUCLEOTIDE SEQUENCE</scope>
    <source>
        <strain evidence="19">SCRP23</strain>
    </source>
</reference>
<comment type="similarity">
    <text evidence="3">Belongs to the alternative oxidase family.</text>
</comment>
<evidence type="ECO:0000256" key="2">
    <source>
        <dbReference type="ARBA" id="ARBA00004273"/>
    </source>
</evidence>
<organism evidence="19 20">
    <name type="scientific">Phytophthora boehmeriae</name>
    <dbReference type="NCBI Taxonomy" id="109152"/>
    <lineage>
        <taxon>Eukaryota</taxon>
        <taxon>Sar</taxon>
        <taxon>Stramenopiles</taxon>
        <taxon>Oomycota</taxon>
        <taxon>Peronosporomycetes</taxon>
        <taxon>Peronosporales</taxon>
        <taxon>Peronosporaceae</taxon>
        <taxon>Phytophthora</taxon>
    </lineage>
</organism>
<evidence type="ECO:0000256" key="1">
    <source>
        <dbReference type="ARBA" id="ARBA00001962"/>
    </source>
</evidence>
<evidence type="ECO:0000313" key="19">
    <source>
        <dbReference type="EMBL" id="KAG7388092.1"/>
    </source>
</evidence>
<evidence type="ECO:0000256" key="3">
    <source>
        <dbReference type="ARBA" id="ARBA00008388"/>
    </source>
</evidence>
<evidence type="ECO:0000256" key="4">
    <source>
        <dbReference type="ARBA" id="ARBA00022448"/>
    </source>
</evidence>
<dbReference type="EMBL" id="JAGDFL010000455">
    <property type="protein sequence ID" value="KAG7388092.1"/>
    <property type="molecule type" value="Genomic_DNA"/>
</dbReference>
<keyword evidence="12" id="KW-0560">Oxidoreductase</keyword>
<protein>
    <recommendedName>
        <fullName evidence="21">Alternative oxidase</fullName>
    </recommendedName>
</protein>
<keyword evidence="6 18" id="KW-0812">Transmembrane</keyword>
<dbReference type="GO" id="GO:0005743">
    <property type="term" value="C:mitochondrial inner membrane"/>
    <property type="evidence" value="ECO:0007669"/>
    <property type="project" value="UniProtKB-SubCell"/>
</dbReference>
<comment type="function">
    <text evidence="16">Catalyzes cyanide-resistant oxygen consumption. May increase respiration when the cytochrome respiratory pathway is restricted, or in response to low temperatures.</text>
</comment>
<dbReference type="GO" id="GO:0046872">
    <property type="term" value="F:metal ion binding"/>
    <property type="evidence" value="ECO:0007669"/>
    <property type="project" value="UniProtKB-KW"/>
</dbReference>
<evidence type="ECO:0000256" key="6">
    <source>
        <dbReference type="ARBA" id="ARBA00022692"/>
    </source>
</evidence>
<evidence type="ECO:0000256" key="7">
    <source>
        <dbReference type="ARBA" id="ARBA00022723"/>
    </source>
</evidence>
<evidence type="ECO:0000256" key="10">
    <source>
        <dbReference type="ARBA" id="ARBA00022982"/>
    </source>
</evidence>
<evidence type="ECO:0000313" key="20">
    <source>
        <dbReference type="Proteomes" id="UP000693981"/>
    </source>
</evidence>
<keyword evidence="4" id="KW-0813">Transport</keyword>
<comment type="cofactor">
    <cofactor evidence="1">
        <name>Fe cation</name>
        <dbReference type="ChEBI" id="CHEBI:24875"/>
    </cofactor>
</comment>
<dbReference type="Proteomes" id="UP000693981">
    <property type="component" value="Unassembled WGS sequence"/>
</dbReference>
<dbReference type="CDD" id="cd01053">
    <property type="entry name" value="AOX"/>
    <property type="match status" value="1"/>
</dbReference>
<evidence type="ECO:0008006" key="21">
    <source>
        <dbReference type="Google" id="ProtNLM"/>
    </source>
</evidence>
<feature type="compositionally biased region" description="Polar residues" evidence="17">
    <location>
        <begin position="30"/>
        <end position="42"/>
    </location>
</feature>
<evidence type="ECO:0000256" key="14">
    <source>
        <dbReference type="ARBA" id="ARBA00023128"/>
    </source>
</evidence>
<feature type="transmembrane region" description="Helical" evidence="18">
    <location>
        <begin position="211"/>
        <end position="234"/>
    </location>
</feature>
<evidence type="ECO:0000256" key="17">
    <source>
        <dbReference type="SAM" id="MobiDB-lite"/>
    </source>
</evidence>
<evidence type="ECO:0000256" key="9">
    <source>
        <dbReference type="ARBA" id="ARBA00022946"/>
    </source>
</evidence>
<evidence type="ECO:0000256" key="13">
    <source>
        <dbReference type="ARBA" id="ARBA00023004"/>
    </source>
</evidence>
<evidence type="ECO:0000256" key="18">
    <source>
        <dbReference type="SAM" id="Phobius"/>
    </source>
</evidence>
<keyword evidence="11 18" id="KW-1133">Transmembrane helix</keyword>
<dbReference type="InterPro" id="IPR002680">
    <property type="entry name" value="AOX"/>
</dbReference>
<keyword evidence="5" id="KW-0679">Respiratory chain</keyword>
<dbReference type="OrthoDB" id="16906at2759"/>
<name>A0A8T1W2I7_9STRA</name>
<evidence type="ECO:0000256" key="5">
    <source>
        <dbReference type="ARBA" id="ARBA00022660"/>
    </source>
</evidence>
<keyword evidence="9" id="KW-0809">Transit peptide</keyword>
<keyword evidence="13" id="KW-0408">Iron</keyword>
<dbReference type="AlphaFoldDB" id="A0A8T1W2I7"/>
<comment type="caution">
    <text evidence="19">The sequence shown here is derived from an EMBL/GenBank/DDBJ whole genome shotgun (WGS) entry which is preliminary data.</text>
</comment>
<dbReference type="FunFam" id="1.20.1260.140:FF:000002">
    <property type="entry name" value="Alternative oxidase"/>
    <property type="match status" value="1"/>
</dbReference>
<dbReference type="Pfam" id="PF01786">
    <property type="entry name" value="AOX"/>
    <property type="match status" value="1"/>
</dbReference>
<keyword evidence="20" id="KW-1185">Reference proteome</keyword>
<keyword evidence="7" id="KW-0479">Metal-binding</keyword>
<dbReference type="PANTHER" id="PTHR31803:SF3">
    <property type="entry name" value="ALTERNATIVE OXIDASE"/>
    <property type="match status" value="1"/>
</dbReference>
<evidence type="ECO:0000256" key="11">
    <source>
        <dbReference type="ARBA" id="ARBA00022989"/>
    </source>
</evidence>
<evidence type="ECO:0000256" key="8">
    <source>
        <dbReference type="ARBA" id="ARBA00022792"/>
    </source>
</evidence>
<gene>
    <name evidence="19" type="ORF">PHYBOEH_008017</name>
</gene>